<dbReference type="PANTHER" id="PTHR12439">
    <property type="entry name" value="PLACENTAL PROTEIN 11-RELATED"/>
    <property type="match status" value="1"/>
</dbReference>
<keyword evidence="12 18" id="KW-0378">Hydrolase</keyword>
<proteinExistence type="inferred from homology"/>
<evidence type="ECO:0000256" key="12">
    <source>
        <dbReference type="ARBA" id="ARBA00022801"/>
    </source>
</evidence>
<keyword evidence="16" id="KW-0456">Lyase</keyword>
<evidence type="ECO:0000256" key="18">
    <source>
        <dbReference type="RuleBase" id="RU367085"/>
    </source>
</evidence>
<dbReference type="FunFam" id="4.10.410.20:FF:000005">
    <property type="entry name" value="Endonuclease, poly(U) specific"/>
    <property type="match status" value="1"/>
</dbReference>
<gene>
    <name evidence="21" type="ORF">D623_10022140</name>
</gene>
<keyword evidence="14" id="KW-1015">Disulfide bond</keyword>
<keyword evidence="8 18" id="KW-0479">Metal-binding</keyword>
<dbReference type="AlphaFoldDB" id="S7Q1F2"/>
<evidence type="ECO:0000256" key="17">
    <source>
        <dbReference type="ARBA" id="ARBA00048688"/>
    </source>
</evidence>
<dbReference type="EMBL" id="KE164011">
    <property type="protein sequence ID" value="EPQ14667.1"/>
    <property type="molecule type" value="Genomic_DNA"/>
</dbReference>
<dbReference type="GO" id="GO:0006955">
    <property type="term" value="P:immune response"/>
    <property type="evidence" value="ECO:0007669"/>
    <property type="project" value="InterPro"/>
</dbReference>
<evidence type="ECO:0000256" key="13">
    <source>
        <dbReference type="ARBA" id="ARBA00022884"/>
    </source>
</evidence>
<dbReference type="SUPFAM" id="SSF142877">
    <property type="entry name" value="EndoU-like"/>
    <property type="match status" value="2"/>
</dbReference>
<dbReference type="InterPro" id="IPR036024">
    <property type="entry name" value="Somatomedin_B-like_dom_sf"/>
</dbReference>
<keyword evidence="15 18" id="KW-0464">Manganese</keyword>
<keyword evidence="7 18" id="KW-0540">Nuclease</keyword>
<feature type="domain" description="SMB" evidence="19">
    <location>
        <begin position="68"/>
        <end position="110"/>
    </location>
</feature>
<comment type="subunit">
    <text evidence="4 18">Monomer.</text>
</comment>
<evidence type="ECO:0000256" key="15">
    <source>
        <dbReference type="ARBA" id="ARBA00023211"/>
    </source>
</evidence>
<dbReference type="InterPro" id="IPR037227">
    <property type="entry name" value="EndoU-like"/>
</dbReference>
<evidence type="ECO:0000256" key="8">
    <source>
        <dbReference type="ARBA" id="ARBA00022723"/>
    </source>
</evidence>
<feature type="domain" description="EndoU" evidence="20">
    <location>
        <begin position="119"/>
        <end position="424"/>
    </location>
</feature>
<dbReference type="Pfam" id="PF01033">
    <property type="entry name" value="Somatomedin_B"/>
    <property type="match status" value="2"/>
</dbReference>
<evidence type="ECO:0000256" key="11">
    <source>
        <dbReference type="ARBA" id="ARBA00022759"/>
    </source>
</evidence>
<name>S7Q1F2_MYOBR</name>
<evidence type="ECO:0000256" key="5">
    <source>
        <dbReference type="ARBA" id="ARBA00021813"/>
    </source>
</evidence>
<feature type="domain" description="SMB" evidence="19">
    <location>
        <begin position="1"/>
        <end position="43"/>
    </location>
</feature>
<dbReference type="GO" id="GO:0016829">
    <property type="term" value="F:lyase activity"/>
    <property type="evidence" value="ECO:0007669"/>
    <property type="project" value="UniProtKB-KW"/>
</dbReference>
<keyword evidence="11 18" id="KW-0255">Endonuclease</keyword>
<keyword evidence="9" id="KW-0732">Signal</keyword>
<evidence type="ECO:0000256" key="14">
    <source>
        <dbReference type="ARBA" id="ARBA00023157"/>
    </source>
</evidence>
<evidence type="ECO:0000256" key="7">
    <source>
        <dbReference type="ARBA" id="ARBA00022722"/>
    </source>
</evidence>
<evidence type="ECO:0000313" key="21">
    <source>
        <dbReference type="EMBL" id="EPQ14667.1"/>
    </source>
</evidence>
<sequence>MESCASRCNEKFNRDAACQCDRQCPWYWDCCDDYQHLCTVEEDPKEPEPFLELEEEMEEAPASNLYSAPDSCRGRCHESFDRHHPCHCNARCPEFGNCCEDFESQCGHEGFSHSSDAITTEELKAISEKIYRADTNKAQKEDIILNSQNAISPSETRDQVDHCPEPLFTYVNEKLFSKPTYAAFINLLNNYQRATGQAEHFSAQQLAEQDTFLREVMKTAVMKELYSFLHHQNRYSSEQEFANDLKNMWFGLYSRGNEEGDSSGFEHVFSGLSQLLPKRALVFLPMALTHKAPSKSGLLLEKCEIKKGKVTGFHNWIRFYMQEKEGLVDYYSHIYDGPWESYPDVLAMQFNWDGYYKEVGSAFIGSSPEFEFALYSLCFIARPGKTCQLSLGGYPLAIQTYSWDKSTYGNGKKYIATAYVVSSTR</sequence>
<dbReference type="GO" id="GO:0005044">
    <property type="term" value="F:scavenger receptor activity"/>
    <property type="evidence" value="ECO:0007669"/>
    <property type="project" value="InterPro"/>
</dbReference>
<accession>S7Q1F2</accession>
<keyword evidence="6" id="KW-0964">Secreted</keyword>
<keyword evidence="22" id="KW-1185">Reference proteome</keyword>
<dbReference type="GO" id="GO:0004521">
    <property type="term" value="F:RNA endonuclease activity"/>
    <property type="evidence" value="ECO:0007669"/>
    <property type="project" value="UniProtKB-UniRule"/>
</dbReference>
<dbReference type="PROSITE" id="PS50958">
    <property type="entry name" value="SMB_2"/>
    <property type="match status" value="2"/>
</dbReference>
<evidence type="ECO:0000256" key="6">
    <source>
        <dbReference type="ARBA" id="ARBA00022525"/>
    </source>
</evidence>
<evidence type="ECO:0000256" key="2">
    <source>
        <dbReference type="ARBA" id="ARBA00004613"/>
    </source>
</evidence>
<keyword evidence="10" id="KW-0677">Repeat</keyword>
<dbReference type="SMART" id="SM00201">
    <property type="entry name" value="SO"/>
    <property type="match status" value="2"/>
</dbReference>
<dbReference type="CDD" id="cd21159">
    <property type="entry name" value="XendoU"/>
    <property type="match status" value="1"/>
</dbReference>
<evidence type="ECO:0000256" key="10">
    <source>
        <dbReference type="ARBA" id="ARBA00022737"/>
    </source>
</evidence>
<dbReference type="SUPFAM" id="SSF90188">
    <property type="entry name" value="Somatomedin B domain"/>
    <property type="match status" value="2"/>
</dbReference>
<dbReference type="InterPro" id="IPR018998">
    <property type="entry name" value="EndoU_C"/>
</dbReference>
<evidence type="ECO:0000313" key="22">
    <source>
        <dbReference type="Proteomes" id="UP000052978"/>
    </source>
</evidence>
<dbReference type="GO" id="GO:0016787">
    <property type="term" value="F:hydrolase activity"/>
    <property type="evidence" value="ECO:0007669"/>
    <property type="project" value="UniProtKB-KW"/>
</dbReference>
<dbReference type="InterPro" id="IPR001212">
    <property type="entry name" value="Somatomedin_B_dom"/>
</dbReference>
<dbReference type="PANTHER" id="PTHR12439:SF40">
    <property type="entry name" value="URIDYLATE-SPECIFIC ENDORIBONUCLEASE"/>
    <property type="match status" value="1"/>
</dbReference>
<comment type="catalytic activity">
    <reaction evidence="17">
        <text>ribonucleotidyl-uridine-RNA = a 5'-end dephospho-uridine-RNA + a 3'-end 2',3'-cyclophospho-ribonucleotide-RNA</text>
        <dbReference type="Rhea" id="RHEA:67792"/>
        <dbReference type="Rhea" id="RHEA-COMP:10464"/>
        <dbReference type="Rhea" id="RHEA-COMP:17354"/>
        <dbReference type="Rhea" id="RHEA-COMP:17356"/>
        <dbReference type="ChEBI" id="CHEBI:83064"/>
        <dbReference type="ChEBI" id="CHEBI:173117"/>
        <dbReference type="ChEBI" id="CHEBI:173224"/>
    </reaction>
    <physiologicalReaction direction="left-to-right" evidence="17">
        <dbReference type="Rhea" id="RHEA:67793"/>
    </physiologicalReaction>
</comment>
<evidence type="ECO:0000259" key="20">
    <source>
        <dbReference type="PROSITE" id="PS51959"/>
    </source>
</evidence>
<evidence type="ECO:0000259" key="19">
    <source>
        <dbReference type="PROSITE" id="PS50958"/>
    </source>
</evidence>
<protein>
    <recommendedName>
        <fullName evidence="5 18">Uridylate-specific endoribonuclease</fullName>
        <ecNumber evidence="18">4.6.1.-</ecNumber>
    </recommendedName>
</protein>
<organism evidence="21 22">
    <name type="scientific">Myotis brandtii</name>
    <name type="common">Brandt's bat</name>
    <dbReference type="NCBI Taxonomy" id="109478"/>
    <lineage>
        <taxon>Eukaryota</taxon>
        <taxon>Metazoa</taxon>
        <taxon>Chordata</taxon>
        <taxon>Craniata</taxon>
        <taxon>Vertebrata</taxon>
        <taxon>Euteleostomi</taxon>
        <taxon>Mammalia</taxon>
        <taxon>Eutheria</taxon>
        <taxon>Laurasiatheria</taxon>
        <taxon>Chiroptera</taxon>
        <taxon>Yangochiroptera</taxon>
        <taxon>Vespertilionidae</taxon>
        <taxon>Myotis</taxon>
    </lineage>
</organism>
<dbReference type="EC" id="4.6.1.-" evidence="18"/>
<evidence type="ECO:0000256" key="3">
    <source>
        <dbReference type="ARBA" id="ARBA00010168"/>
    </source>
</evidence>
<reference evidence="21 22" key="1">
    <citation type="journal article" date="2013" name="Nat. Commun.">
        <title>Genome analysis reveals insights into physiology and longevity of the Brandt's bat Myotis brandtii.</title>
        <authorList>
            <person name="Seim I."/>
            <person name="Fang X."/>
            <person name="Xiong Z."/>
            <person name="Lobanov A.V."/>
            <person name="Huang Z."/>
            <person name="Ma S."/>
            <person name="Feng Y."/>
            <person name="Turanov A.A."/>
            <person name="Zhu Y."/>
            <person name="Lenz T.L."/>
            <person name="Gerashchenko M.V."/>
            <person name="Fan D."/>
            <person name="Hee Yim S."/>
            <person name="Yao X."/>
            <person name="Jordan D."/>
            <person name="Xiong Y."/>
            <person name="Ma Y."/>
            <person name="Lyapunov A.N."/>
            <person name="Chen G."/>
            <person name="Kulakova O.I."/>
            <person name="Sun Y."/>
            <person name="Lee S.G."/>
            <person name="Bronson R.T."/>
            <person name="Moskalev A.A."/>
            <person name="Sunyaev S.R."/>
            <person name="Zhang G."/>
            <person name="Krogh A."/>
            <person name="Wang J."/>
            <person name="Gladyshev V.N."/>
        </authorList>
    </citation>
    <scope>NUCLEOTIDE SEQUENCE [LARGE SCALE GENOMIC DNA]</scope>
</reference>
<dbReference type="PRINTS" id="PR00022">
    <property type="entry name" value="SOMATOMEDINB"/>
</dbReference>
<evidence type="ECO:0000256" key="1">
    <source>
        <dbReference type="ARBA" id="ARBA00001936"/>
    </source>
</evidence>
<evidence type="ECO:0000256" key="16">
    <source>
        <dbReference type="ARBA" id="ARBA00023239"/>
    </source>
</evidence>
<evidence type="ECO:0000256" key="4">
    <source>
        <dbReference type="ARBA" id="ARBA00011245"/>
    </source>
</evidence>
<dbReference type="GO" id="GO:0005576">
    <property type="term" value="C:extracellular region"/>
    <property type="evidence" value="ECO:0007669"/>
    <property type="project" value="UniProtKB-SubCell"/>
</dbReference>
<dbReference type="Proteomes" id="UP000052978">
    <property type="component" value="Unassembled WGS sequence"/>
</dbReference>
<comment type="subcellular location">
    <subcellularLocation>
        <location evidence="2">Secreted</location>
    </subcellularLocation>
</comment>
<comment type="cofactor">
    <cofactor evidence="1 18">
        <name>Mn(2+)</name>
        <dbReference type="ChEBI" id="CHEBI:29035"/>
    </cofactor>
</comment>
<dbReference type="eggNOG" id="KOG2849">
    <property type="taxonomic scope" value="Eukaryota"/>
</dbReference>
<keyword evidence="13 18" id="KW-0694">RNA-binding</keyword>
<dbReference type="GO" id="GO:0046872">
    <property type="term" value="F:metal ion binding"/>
    <property type="evidence" value="ECO:0007669"/>
    <property type="project" value="UniProtKB-UniRule"/>
</dbReference>
<dbReference type="PROSITE" id="PS00524">
    <property type="entry name" value="SMB_1"/>
    <property type="match status" value="2"/>
</dbReference>
<dbReference type="Pfam" id="PF09412">
    <property type="entry name" value="XendoU"/>
    <property type="match status" value="2"/>
</dbReference>
<dbReference type="InterPro" id="IPR020436">
    <property type="entry name" value="SMB_chordata"/>
</dbReference>
<dbReference type="InterPro" id="IPR039787">
    <property type="entry name" value="ENDOU"/>
</dbReference>
<dbReference type="GO" id="GO:0003723">
    <property type="term" value="F:RNA binding"/>
    <property type="evidence" value="ECO:0007669"/>
    <property type="project" value="UniProtKB-UniRule"/>
</dbReference>
<comment type="similarity">
    <text evidence="3 18">Belongs to the ENDOU family.</text>
</comment>
<evidence type="ECO:0000256" key="9">
    <source>
        <dbReference type="ARBA" id="ARBA00022729"/>
    </source>
</evidence>
<dbReference type="PROSITE" id="PS51959">
    <property type="entry name" value="ENDOU"/>
    <property type="match status" value="1"/>
</dbReference>
<dbReference type="Gene3D" id="4.10.410.20">
    <property type="match status" value="2"/>
</dbReference>
<dbReference type="GO" id="GO:0030247">
    <property type="term" value="F:polysaccharide binding"/>
    <property type="evidence" value="ECO:0007669"/>
    <property type="project" value="InterPro"/>
</dbReference>